<keyword evidence="3" id="KW-1185">Reference proteome</keyword>
<reference evidence="2 3" key="1">
    <citation type="submission" date="2021-03" db="EMBL/GenBank/DDBJ databases">
        <title>Genomic Encyclopedia of Type Strains, Phase III (KMG-III): the genomes of soil and plant-associated and newly described type strains.</title>
        <authorList>
            <person name="Whitman W."/>
        </authorList>
    </citation>
    <scope>NUCLEOTIDE SEQUENCE [LARGE SCALE GENOMIC DNA]</scope>
    <source>
        <strain evidence="2 3">IMMIB AFH-6</strain>
    </source>
</reference>
<dbReference type="RefSeq" id="WP_209767191.1">
    <property type="nucleotide sequence ID" value="NZ_JAGINP010000010.1"/>
</dbReference>
<feature type="domain" description="AB hydrolase-1" evidence="1">
    <location>
        <begin position="23"/>
        <end position="255"/>
    </location>
</feature>
<protein>
    <submittedName>
        <fullName evidence="2">Pimeloyl-ACP methyl ester carboxylesterase</fullName>
    </submittedName>
</protein>
<organism evidence="2 3">
    <name type="scientific">Azospirillum rugosum</name>
    <dbReference type="NCBI Taxonomy" id="416170"/>
    <lineage>
        <taxon>Bacteria</taxon>
        <taxon>Pseudomonadati</taxon>
        <taxon>Pseudomonadota</taxon>
        <taxon>Alphaproteobacteria</taxon>
        <taxon>Rhodospirillales</taxon>
        <taxon>Azospirillaceae</taxon>
        <taxon>Azospirillum</taxon>
    </lineage>
</organism>
<proteinExistence type="predicted"/>
<evidence type="ECO:0000259" key="1">
    <source>
        <dbReference type="Pfam" id="PF00561"/>
    </source>
</evidence>
<comment type="caution">
    <text evidence="2">The sequence shown here is derived from an EMBL/GenBank/DDBJ whole genome shotgun (WGS) entry which is preliminary data.</text>
</comment>
<evidence type="ECO:0000313" key="3">
    <source>
        <dbReference type="Proteomes" id="UP000781958"/>
    </source>
</evidence>
<dbReference type="SUPFAM" id="SSF53474">
    <property type="entry name" value="alpha/beta-Hydrolases"/>
    <property type="match status" value="1"/>
</dbReference>
<dbReference type="PRINTS" id="PR00412">
    <property type="entry name" value="EPOXHYDRLASE"/>
</dbReference>
<dbReference type="InterPro" id="IPR000073">
    <property type="entry name" value="AB_hydrolase_1"/>
</dbReference>
<dbReference type="EMBL" id="JAGINP010000010">
    <property type="protein sequence ID" value="MBP2293270.1"/>
    <property type="molecule type" value="Genomic_DNA"/>
</dbReference>
<dbReference type="Gene3D" id="3.40.50.1820">
    <property type="entry name" value="alpha/beta hydrolase"/>
    <property type="match status" value="1"/>
</dbReference>
<dbReference type="PANTHER" id="PTHR43798:SF5">
    <property type="entry name" value="MONOACYLGLYCEROL LIPASE ABHD6"/>
    <property type="match status" value="1"/>
</dbReference>
<sequence>MFSYPVEIAGVRSRVLQSGLSGPAVILLHGLSARADRWARNLDGLAAAGFRVFAVDLPGHGHAQKGAGFDYSGPGYSRWLRAFLDSLGGEPAHIVGTSFGGLVASAFAADHPEMTRSLTCVGSIGLLPMGEARRQRTIDWLPQMSREEIRRRLTLSVVDTSLVTDEWVEEDHRINTSPGAREAFAALADYYRTTIDEDATVGRLAAMEGRFPIQLLWGEKDISVATDIGVEAHARLPGSRFSFIDGAAHLPYFERTERFNALLLDVITSN</sequence>
<dbReference type="PRINTS" id="PR00111">
    <property type="entry name" value="ABHYDROLASE"/>
</dbReference>
<dbReference type="Proteomes" id="UP000781958">
    <property type="component" value="Unassembled WGS sequence"/>
</dbReference>
<accession>A0ABS4SL85</accession>
<dbReference type="InterPro" id="IPR000639">
    <property type="entry name" value="Epox_hydrolase-like"/>
</dbReference>
<dbReference type="Pfam" id="PF00561">
    <property type="entry name" value="Abhydrolase_1"/>
    <property type="match status" value="1"/>
</dbReference>
<dbReference type="InterPro" id="IPR050266">
    <property type="entry name" value="AB_hydrolase_sf"/>
</dbReference>
<gene>
    <name evidence="2" type="ORF">J2851_003053</name>
</gene>
<dbReference type="InterPro" id="IPR029058">
    <property type="entry name" value="AB_hydrolase_fold"/>
</dbReference>
<dbReference type="PANTHER" id="PTHR43798">
    <property type="entry name" value="MONOACYLGLYCEROL LIPASE"/>
    <property type="match status" value="1"/>
</dbReference>
<name>A0ABS4SL85_9PROT</name>
<evidence type="ECO:0000313" key="2">
    <source>
        <dbReference type="EMBL" id="MBP2293270.1"/>
    </source>
</evidence>